<reference evidence="2 3" key="1">
    <citation type="submission" date="2019-04" db="EMBL/GenBank/DDBJ databases">
        <authorList>
            <person name="Van Vliet M D."/>
        </authorList>
    </citation>
    <scope>NUCLEOTIDE SEQUENCE [LARGE SCALE GENOMIC DNA]</scope>
    <source>
        <strain evidence="2 3">F1</strain>
    </source>
</reference>
<proteinExistence type="predicted"/>
<evidence type="ECO:0000313" key="3">
    <source>
        <dbReference type="Proteomes" id="UP000366872"/>
    </source>
</evidence>
<organism evidence="2 3">
    <name type="scientific">Pontiella desulfatans</name>
    <dbReference type="NCBI Taxonomy" id="2750659"/>
    <lineage>
        <taxon>Bacteria</taxon>
        <taxon>Pseudomonadati</taxon>
        <taxon>Kiritimatiellota</taxon>
        <taxon>Kiritimatiellia</taxon>
        <taxon>Kiritimatiellales</taxon>
        <taxon>Pontiellaceae</taxon>
        <taxon>Pontiella</taxon>
    </lineage>
</organism>
<dbReference type="RefSeq" id="WP_136082557.1">
    <property type="nucleotide sequence ID" value="NZ_CAAHFG010000004.1"/>
</dbReference>
<sequence length="81" mass="9308">MKRIVLKMLIQAALILLVYSIQLRVLVGTNIVAGIFCPGDHLPHHYPVMIALFILCRLYVVLLPGFILSRIGLEWIKQRRK</sequence>
<keyword evidence="1" id="KW-0812">Transmembrane</keyword>
<gene>
    <name evidence="2" type="ORF">PDESU_05650</name>
</gene>
<feature type="transmembrane region" description="Helical" evidence="1">
    <location>
        <begin position="12"/>
        <end position="36"/>
    </location>
</feature>
<evidence type="ECO:0000256" key="1">
    <source>
        <dbReference type="SAM" id="Phobius"/>
    </source>
</evidence>
<accession>A0A6C2UCV5</accession>
<dbReference type="EMBL" id="CAAHFG010000004">
    <property type="protein sequence ID" value="VGO17056.1"/>
    <property type="molecule type" value="Genomic_DNA"/>
</dbReference>
<dbReference type="AlphaFoldDB" id="A0A6C2UCV5"/>
<keyword evidence="1" id="KW-0472">Membrane</keyword>
<feature type="transmembrane region" description="Helical" evidence="1">
    <location>
        <begin position="48"/>
        <end position="73"/>
    </location>
</feature>
<keyword evidence="1" id="KW-1133">Transmembrane helix</keyword>
<keyword evidence="3" id="KW-1185">Reference proteome</keyword>
<evidence type="ECO:0000313" key="2">
    <source>
        <dbReference type="EMBL" id="VGO17056.1"/>
    </source>
</evidence>
<protein>
    <submittedName>
        <fullName evidence="2">Uncharacterized protein</fullName>
    </submittedName>
</protein>
<name>A0A6C2UCV5_PONDE</name>
<dbReference type="Proteomes" id="UP000366872">
    <property type="component" value="Unassembled WGS sequence"/>
</dbReference>